<evidence type="ECO:0000313" key="2">
    <source>
        <dbReference type="EMBL" id="DAF55185.1"/>
    </source>
</evidence>
<feature type="domain" description="Calcineurin-like phosphoesterase" evidence="1">
    <location>
        <begin position="3"/>
        <end position="237"/>
    </location>
</feature>
<protein>
    <submittedName>
        <fullName evidence="2">Metallophosphatase domain protein</fullName>
    </submittedName>
</protein>
<dbReference type="InterPro" id="IPR029052">
    <property type="entry name" value="Metallo-depent_PP-like"/>
</dbReference>
<proteinExistence type="predicted"/>
<dbReference type="Pfam" id="PF00149">
    <property type="entry name" value="Metallophos"/>
    <property type="match status" value="1"/>
</dbReference>
<dbReference type="GO" id="GO:0016787">
    <property type="term" value="F:hydrolase activity"/>
    <property type="evidence" value="ECO:0007669"/>
    <property type="project" value="InterPro"/>
</dbReference>
<sequence>MERIFITGDIHGNPIERFSFRKHPELRQLTSDDYMVVVGDCGVPFGTQAPWFNVNEFEYQKKWLESQKYNFVFIAGNHDDYDYIETLPKVIKFRNKDVRKMAENIFYIDTPGIYDIANNHCLIIPGADSHDISDGILDPNDPDFSQTYSKWKKDYNKLFRVNHWSWWKQEAIDLDAIYNMWDAWYNQHFNLILTHDAPSLYFDCYGGRYPATDGEKTLDQIRRHFNFDLWFHGHFHKNYVYALDNRIMCLFDFIVSSDLEE</sequence>
<dbReference type="EMBL" id="BK032687">
    <property type="protein sequence ID" value="DAF55185.1"/>
    <property type="molecule type" value="Genomic_DNA"/>
</dbReference>
<reference evidence="2" key="1">
    <citation type="journal article" date="2021" name="Proc. Natl. Acad. Sci. U.S.A.">
        <title>A Catalog of Tens of Thousands of Viruses from Human Metagenomes Reveals Hidden Associations with Chronic Diseases.</title>
        <authorList>
            <person name="Tisza M.J."/>
            <person name="Buck C.B."/>
        </authorList>
    </citation>
    <scope>NUCLEOTIDE SEQUENCE</scope>
    <source>
        <strain evidence="2">CtZHD14</strain>
    </source>
</reference>
<dbReference type="Gene3D" id="3.60.21.10">
    <property type="match status" value="1"/>
</dbReference>
<evidence type="ECO:0000259" key="1">
    <source>
        <dbReference type="Pfam" id="PF00149"/>
    </source>
</evidence>
<dbReference type="InterPro" id="IPR004843">
    <property type="entry name" value="Calcineurin-like_PHP"/>
</dbReference>
<name>A0A8S5SW09_9CAUD</name>
<dbReference type="SUPFAM" id="SSF56300">
    <property type="entry name" value="Metallo-dependent phosphatases"/>
    <property type="match status" value="1"/>
</dbReference>
<organism evidence="2">
    <name type="scientific">Siphoviridae sp. ctZHD14</name>
    <dbReference type="NCBI Taxonomy" id="2827891"/>
    <lineage>
        <taxon>Viruses</taxon>
        <taxon>Duplodnaviria</taxon>
        <taxon>Heunggongvirae</taxon>
        <taxon>Uroviricota</taxon>
        <taxon>Caudoviricetes</taxon>
    </lineage>
</organism>
<accession>A0A8S5SW09</accession>